<gene>
    <name evidence="1" type="ORF">A3A75_02430</name>
</gene>
<dbReference type="EMBL" id="MGHC01000004">
    <property type="protein sequence ID" value="OGM60923.1"/>
    <property type="molecule type" value="Genomic_DNA"/>
</dbReference>
<protein>
    <submittedName>
        <fullName evidence="1">Uncharacterized protein</fullName>
    </submittedName>
</protein>
<dbReference type="AlphaFoldDB" id="A0A1F8BA74"/>
<proteinExistence type="predicted"/>
<comment type="caution">
    <text evidence="1">The sequence shown here is derived from an EMBL/GenBank/DDBJ whole genome shotgun (WGS) entry which is preliminary data.</text>
</comment>
<name>A0A1F8BA74_9BACT</name>
<accession>A0A1F8BA74</accession>
<evidence type="ECO:0000313" key="2">
    <source>
        <dbReference type="Proteomes" id="UP000179018"/>
    </source>
</evidence>
<dbReference type="Proteomes" id="UP000179018">
    <property type="component" value="Unassembled WGS sequence"/>
</dbReference>
<reference evidence="1 2" key="1">
    <citation type="journal article" date="2016" name="Nat. Commun.">
        <title>Thousands of microbial genomes shed light on interconnected biogeochemical processes in an aquifer system.</title>
        <authorList>
            <person name="Anantharaman K."/>
            <person name="Brown C.T."/>
            <person name="Hug L.A."/>
            <person name="Sharon I."/>
            <person name="Castelle C.J."/>
            <person name="Probst A.J."/>
            <person name="Thomas B.C."/>
            <person name="Singh A."/>
            <person name="Wilkins M.J."/>
            <person name="Karaoz U."/>
            <person name="Brodie E.L."/>
            <person name="Williams K.H."/>
            <person name="Hubbard S.S."/>
            <person name="Banfield J.F."/>
        </authorList>
    </citation>
    <scope>NUCLEOTIDE SEQUENCE [LARGE SCALE GENOMIC DNA]</scope>
</reference>
<evidence type="ECO:0000313" key="1">
    <source>
        <dbReference type="EMBL" id="OGM60923.1"/>
    </source>
</evidence>
<organism evidence="1 2">
    <name type="scientific">Candidatus Woesebacteria bacterium RIFCSPLOWO2_01_FULL_39_10</name>
    <dbReference type="NCBI Taxonomy" id="1802516"/>
    <lineage>
        <taxon>Bacteria</taxon>
        <taxon>Candidatus Woeseibacteriota</taxon>
    </lineage>
</organism>
<sequence>MNLFHFLYFSPPSRNPRVLNPRMKRSKFASADFRSEGAWTKIPRALPPKAYVSSPRSFN</sequence>